<dbReference type="InterPro" id="IPR053926">
    <property type="entry name" value="RecX_HTH_1st"/>
</dbReference>
<protein>
    <recommendedName>
        <fullName evidence="3 5">Regulatory protein RecX</fullName>
    </recommendedName>
</protein>
<evidence type="ECO:0000256" key="5">
    <source>
        <dbReference type="HAMAP-Rule" id="MF_01114"/>
    </source>
</evidence>
<comment type="caution">
    <text evidence="10">The sequence shown here is derived from an EMBL/GenBank/DDBJ whole genome shotgun (WGS) entry which is preliminary data.</text>
</comment>
<evidence type="ECO:0000259" key="8">
    <source>
        <dbReference type="Pfam" id="PF21981"/>
    </source>
</evidence>
<feature type="domain" description="RecX third three-helical" evidence="8">
    <location>
        <begin position="211"/>
        <end position="257"/>
    </location>
</feature>
<dbReference type="Proteomes" id="UP000447876">
    <property type="component" value="Unassembled WGS sequence"/>
</dbReference>
<dbReference type="PANTHER" id="PTHR33602">
    <property type="entry name" value="REGULATORY PROTEIN RECX FAMILY PROTEIN"/>
    <property type="match status" value="1"/>
</dbReference>
<feature type="domain" description="RecX second three-helical" evidence="7">
    <location>
        <begin position="164"/>
        <end position="205"/>
    </location>
</feature>
<dbReference type="HAMAP" id="MF_01114">
    <property type="entry name" value="RecX"/>
    <property type="match status" value="1"/>
</dbReference>
<dbReference type="Pfam" id="PF21981">
    <property type="entry name" value="RecX_HTH3"/>
    <property type="match status" value="1"/>
</dbReference>
<dbReference type="AlphaFoldDB" id="A0A7X2Z120"/>
<proteinExistence type="inferred from homology"/>
<feature type="domain" description="RecX first three-helical" evidence="9">
    <location>
        <begin position="119"/>
        <end position="157"/>
    </location>
</feature>
<gene>
    <name evidence="5" type="primary">recX</name>
    <name evidence="10" type="ORF">GNP95_11590</name>
</gene>
<dbReference type="PANTHER" id="PTHR33602:SF1">
    <property type="entry name" value="REGULATORY PROTEIN RECX FAMILY PROTEIN"/>
    <property type="match status" value="1"/>
</dbReference>
<dbReference type="GO" id="GO:0006282">
    <property type="term" value="P:regulation of DNA repair"/>
    <property type="evidence" value="ECO:0007669"/>
    <property type="project" value="UniProtKB-UniRule"/>
</dbReference>
<dbReference type="RefSeq" id="WP_155611034.1">
    <property type="nucleotide sequence ID" value="NZ_WNZW01000003.1"/>
</dbReference>
<organism evidence="10 11">
    <name type="scientific">Paenibacillus woosongensis</name>
    <dbReference type="NCBI Taxonomy" id="307580"/>
    <lineage>
        <taxon>Bacteria</taxon>
        <taxon>Bacillati</taxon>
        <taxon>Bacillota</taxon>
        <taxon>Bacilli</taxon>
        <taxon>Bacillales</taxon>
        <taxon>Paenibacillaceae</taxon>
        <taxon>Paenibacillus</taxon>
    </lineage>
</organism>
<dbReference type="EMBL" id="WNZW01000003">
    <property type="protein sequence ID" value="MUG45631.1"/>
    <property type="molecule type" value="Genomic_DNA"/>
</dbReference>
<dbReference type="Pfam" id="PF21982">
    <property type="entry name" value="RecX_HTH1"/>
    <property type="match status" value="1"/>
</dbReference>
<sequence length="275" mass="31653">MNGKYGNRGIQPPSGKGGRRLQEPQGIVDISEERFWGNTTEESLAVESSFDDFPDEGELEITMVEALKRPKFRYRIHFGSYSVEIHEDVMIKYRMIKGAAFAKSDLEEIIAADERQRSYGDALVYLSRKPRTAYEIALRLEEKGWSEETVSDVLYRLKQERLIDDAAYAQEWAKQRVGSRGKGKLWVRHELRQKGIAKPLIEEALGEVSEEDEYNSALQLGAKKWRSTTGEFMDRKRKTGAFLMRRGYSGGLVSKVIRELAQQEGQENTEEWEEE</sequence>
<evidence type="ECO:0000256" key="3">
    <source>
        <dbReference type="ARBA" id="ARBA00018111"/>
    </source>
</evidence>
<dbReference type="GO" id="GO:0005737">
    <property type="term" value="C:cytoplasm"/>
    <property type="evidence" value="ECO:0007669"/>
    <property type="project" value="UniProtKB-SubCell"/>
</dbReference>
<accession>A0A7X2Z120</accession>
<dbReference type="OrthoDB" id="5421057at2"/>
<dbReference type="Gene3D" id="1.10.10.10">
    <property type="entry name" value="Winged helix-like DNA-binding domain superfamily/Winged helix DNA-binding domain"/>
    <property type="match status" value="3"/>
</dbReference>
<evidence type="ECO:0000259" key="9">
    <source>
        <dbReference type="Pfam" id="PF21982"/>
    </source>
</evidence>
<dbReference type="InterPro" id="IPR053925">
    <property type="entry name" value="RecX_HTH_3rd"/>
</dbReference>
<evidence type="ECO:0000256" key="2">
    <source>
        <dbReference type="ARBA" id="ARBA00009695"/>
    </source>
</evidence>
<evidence type="ECO:0000313" key="10">
    <source>
        <dbReference type="EMBL" id="MUG45631.1"/>
    </source>
</evidence>
<dbReference type="InterPro" id="IPR053924">
    <property type="entry name" value="RecX_HTH_2nd"/>
</dbReference>
<keyword evidence="4 5" id="KW-0963">Cytoplasm</keyword>
<evidence type="ECO:0000313" key="11">
    <source>
        <dbReference type="Proteomes" id="UP000447876"/>
    </source>
</evidence>
<feature type="region of interest" description="Disordered" evidence="6">
    <location>
        <begin position="1"/>
        <end position="24"/>
    </location>
</feature>
<evidence type="ECO:0000256" key="4">
    <source>
        <dbReference type="ARBA" id="ARBA00022490"/>
    </source>
</evidence>
<evidence type="ECO:0000256" key="6">
    <source>
        <dbReference type="SAM" id="MobiDB-lite"/>
    </source>
</evidence>
<dbReference type="InterPro" id="IPR003783">
    <property type="entry name" value="Regulatory_RecX"/>
</dbReference>
<dbReference type="InterPro" id="IPR036388">
    <property type="entry name" value="WH-like_DNA-bd_sf"/>
</dbReference>
<evidence type="ECO:0000259" key="7">
    <source>
        <dbReference type="Pfam" id="PF02631"/>
    </source>
</evidence>
<reference evidence="10 11" key="1">
    <citation type="submission" date="2019-11" db="EMBL/GenBank/DDBJ databases">
        <title>Draft genome sequences of five Paenibacillus species of dairy origin.</title>
        <authorList>
            <person name="Olajide A.M."/>
            <person name="Chen S."/>
            <person name="Lapointe G."/>
        </authorList>
    </citation>
    <scope>NUCLEOTIDE SEQUENCE [LARGE SCALE GENOMIC DNA]</scope>
    <source>
        <strain evidence="10 11">12CR55</strain>
    </source>
</reference>
<comment type="similarity">
    <text evidence="2 5">Belongs to the RecX family.</text>
</comment>
<comment type="subcellular location">
    <subcellularLocation>
        <location evidence="1 5">Cytoplasm</location>
    </subcellularLocation>
</comment>
<dbReference type="Pfam" id="PF02631">
    <property type="entry name" value="RecX_HTH2"/>
    <property type="match status" value="1"/>
</dbReference>
<name>A0A7X2Z120_9BACL</name>
<comment type="function">
    <text evidence="5">Modulates RecA activity.</text>
</comment>
<evidence type="ECO:0000256" key="1">
    <source>
        <dbReference type="ARBA" id="ARBA00004496"/>
    </source>
</evidence>